<feature type="compositionally biased region" description="Basic and acidic residues" evidence="1">
    <location>
        <begin position="377"/>
        <end position="390"/>
    </location>
</feature>
<dbReference type="EMBL" id="CAICTM010001439">
    <property type="protein sequence ID" value="CAB9523651.1"/>
    <property type="molecule type" value="Genomic_DNA"/>
</dbReference>
<keyword evidence="2" id="KW-1133">Transmembrane helix</keyword>
<sequence length="390" mass="42137">MPQCKLHFLGAQGLDPRMPRVLKEKIEEEEWNQFVLDINSAIRQAQSTMGLSPWFIVTMATICIILVIIDIAVGGDIFGTAGIMLSTAITLCGVAAVCYACLVKPTTTLEEMVEVICEDYSDEENEIYFLYRHHANVGVMENRFYLEVFIPENAEEEMSRALVAIKEDPAEEESRALVTLVPPEQSRALVLAAPPSRALVPASTPNLSLQSGSQALTPVDNSRSLIPLNVERTELALVALNSYTQQQAHVPRPQTPAPAPMPYVSGAIVPTCSSVFTAINARTPVVAHMPRTAMAPAPSPVPLSVMVPHAAAPSNTWTTAPVSSQNIMPAQAPVPLPAPLPYGLSATTPHSSMQPMARPMGSPAVAAPVPSQSWRNFSRDQHEHQPTRSS</sequence>
<dbReference type="AlphaFoldDB" id="A0A9N8EQH6"/>
<comment type="caution">
    <text evidence="3">The sequence shown here is derived from an EMBL/GenBank/DDBJ whole genome shotgun (WGS) entry which is preliminary data.</text>
</comment>
<keyword evidence="4" id="KW-1185">Reference proteome</keyword>
<accession>A0A9N8EQH6</accession>
<feature type="transmembrane region" description="Helical" evidence="2">
    <location>
        <begin position="51"/>
        <end position="71"/>
    </location>
</feature>
<proteinExistence type="predicted"/>
<protein>
    <submittedName>
        <fullName evidence="3">Uncharacterized protein</fullName>
    </submittedName>
</protein>
<evidence type="ECO:0000256" key="2">
    <source>
        <dbReference type="SAM" id="Phobius"/>
    </source>
</evidence>
<evidence type="ECO:0000313" key="3">
    <source>
        <dbReference type="EMBL" id="CAB9523651.1"/>
    </source>
</evidence>
<keyword evidence="2" id="KW-0472">Membrane</keyword>
<keyword evidence="2" id="KW-0812">Transmembrane</keyword>
<organism evidence="3 4">
    <name type="scientific">Seminavis robusta</name>
    <dbReference type="NCBI Taxonomy" id="568900"/>
    <lineage>
        <taxon>Eukaryota</taxon>
        <taxon>Sar</taxon>
        <taxon>Stramenopiles</taxon>
        <taxon>Ochrophyta</taxon>
        <taxon>Bacillariophyta</taxon>
        <taxon>Bacillariophyceae</taxon>
        <taxon>Bacillariophycidae</taxon>
        <taxon>Naviculales</taxon>
        <taxon>Naviculaceae</taxon>
        <taxon>Seminavis</taxon>
    </lineage>
</organism>
<dbReference type="Proteomes" id="UP001153069">
    <property type="component" value="Unassembled WGS sequence"/>
</dbReference>
<gene>
    <name evidence="3" type="ORF">SEMRO_1441_G272960.1</name>
</gene>
<feature type="region of interest" description="Disordered" evidence="1">
    <location>
        <begin position="346"/>
        <end position="390"/>
    </location>
</feature>
<evidence type="ECO:0000313" key="4">
    <source>
        <dbReference type="Proteomes" id="UP001153069"/>
    </source>
</evidence>
<reference evidence="3" key="1">
    <citation type="submission" date="2020-06" db="EMBL/GenBank/DDBJ databases">
        <authorList>
            <consortium name="Plant Systems Biology data submission"/>
        </authorList>
    </citation>
    <scope>NUCLEOTIDE SEQUENCE</scope>
    <source>
        <strain evidence="3">D6</strain>
    </source>
</reference>
<name>A0A9N8EQH6_9STRA</name>
<evidence type="ECO:0000256" key="1">
    <source>
        <dbReference type="SAM" id="MobiDB-lite"/>
    </source>
</evidence>
<feature type="transmembrane region" description="Helical" evidence="2">
    <location>
        <begin position="77"/>
        <end position="102"/>
    </location>
</feature>